<dbReference type="GO" id="GO:0003993">
    <property type="term" value="F:acid phosphatase activity"/>
    <property type="evidence" value="ECO:0007669"/>
    <property type="project" value="TreeGrafter"/>
</dbReference>
<proteinExistence type="predicted"/>
<dbReference type="Gene3D" id="3.40.50.1000">
    <property type="entry name" value="HAD superfamily/HAD-like"/>
    <property type="match status" value="1"/>
</dbReference>
<dbReference type="SFLD" id="SFLDG01129">
    <property type="entry name" value="C1.5:_HAD__Beta-PGM__Phosphata"/>
    <property type="match status" value="1"/>
</dbReference>
<reference evidence="1" key="1">
    <citation type="submission" date="2021-01" db="EMBL/GenBank/DDBJ databases">
        <authorList>
            <person name="Corre E."/>
            <person name="Pelletier E."/>
            <person name="Niang G."/>
            <person name="Scheremetjew M."/>
            <person name="Finn R."/>
            <person name="Kale V."/>
            <person name="Holt S."/>
            <person name="Cochrane G."/>
            <person name="Meng A."/>
            <person name="Brown T."/>
            <person name="Cohen L."/>
        </authorList>
    </citation>
    <scope>NUCLEOTIDE SEQUENCE</scope>
    <source>
        <strain evidence="1">CCMP3107</strain>
    </source>
</reference>
<dbReference type="EMBL" id="HBIU01058526">
    <property type="protein sequence ID" value="CAE0651455.1"/>
    <property type="molecule type" value="Transcribed_RNA"/>
</dbReference>
<dbReference type="SUPFAM" id="SSF56784">
    <property type="entry name" value="HAD-like"/>
    <property type="match status" value="1"/>
</dbReference>
<evidence type="ECO:0000313" key="1">
    <source>
        <dbReference type="EMBL" id="CAE0651455.1"/>
    </source>
</evidence>
<dbReference type="NCBIfam" id="TIGR01681">
    <property type="entry name" value="HAD-SF-IIIC"/>
    <property type="match status" value="1"/>
</dbReference>
<sequence>MAVPKLIVFDLDFTMWDPEMYQLDGAPFSYRNGKVYDRRNTEVDLFPDVRNILQRIHFSEEFAETKIGSASRTEYPEWAYECMSLIDVCDGMKMREFFTFNEIYPGTKTKHFRKLQKDSQVDYEDMLFFDDCSWNCRDVSALGVTAFNCPNGLSEREFNEALDIFAQKTSPSS</sequence>
<dbReference type="InterPro" id="IPR010036">
    <property type="entry name" value="MDP_1_eu_arc"/>
</dbReference>
<dbReference type="SFLD" id="SFLDS00003">
    <property type="entry name" value="Haloacid_Dehalogenase"/>
    <property type="match status" value="1"/>
</dbReference>
<dbReference type="AlphaFoldDB" id="A0A6S9KH66"/>
<organism evidence="1">
    <name type="scientific">Heterosigma akashiwo</name>
    <name type="common">Chromophytic alga</name>
    <name type="synonym">Heterosigma carterae</name>
    <dbReference type="NCBI Taxonomy" id="2829"/>
    <lineage>
        <taxon>Eukaryota</taxon>
        <taxon>Sar</taxon>
        <taxon>Stramenopiles</taxon>
        <taxon>Ochrophyta</taxon>
        <taxon>Raphidophyceae</taxon>
        <taxon>Chattonellales</taxon>
        <taxon>Chattonellaceae</taxon>
        <taxon>Heterosigma</taxon>
    </lineage>
</organism>
<protein>
    <recommendedName>
        <fullName evidence="2">Magnesium-dependent phosphatase-1</fullName>
    </recommendedName>
</protein>
<gene>
    <name evidence="1" type="ORF">HAKA00212_LOCUS25448</name>
</gene>
<name>A0A6S9KH66_HETAK</name>
<dbReference type="NCBIfam" id="TIGR01685">
    <property type="entry name" value="MDP-1"/>
    <property type="match status" value="1"/>
</dbReference>
<dbReference type="InterPro" id="IPR010033">
    <property type="entry name" value="HAD_SF_ppase_IIIC"/>
</dbReference>
<dbReference type="PANTHER" id="PTHR17901">
    <property type="entry name" value="MAGNESIUM-DEPENDENT PHOSPHATASE 1 MDP1"/>
    <property type="match status" value="1"/>
</dbReference>
<dbReference type="InterPro" id="IPR036412">
    <property type="entry name" value="HAD-like_sf"/>
</dbReference>
<accession>A0A6S9KH66</accession>
<dbReference type="SFLD" id="SFLDG01131">
    <property type="entry name" value="C1.5.2:_MDP_Like"/>
    <property type="match status" value="1"/>
</dbReference>
<dbReference type="InterPro" id="IPR023214">
    <property type="entry name" value="HAD_sf"/>
</dbReference>
<evidence type="ECO:0008006" key="2">
    <source>
        <dbReference type="Google" id="ProtNLM"/>
    </source>
</evidence>
<dbReference type="Pfam" id="PF12689">
    <property type="entry name" value="Acid_PPase"/>
    <property type="match status" value="1"/>
</dbReference>
<dbReference type="PANTHER" id="PTHR17901:SF14">
    <property type="entry name" value="MAGNESIUM-DEPENDENT PHOSPHATASE 1"/>
    <property type="match status" value="1"/>
</dbReference>